<comment type="caution">
    <text evidence="8">The sequence shown here is derived from an EMBL/GenBank/DDBJ whole genome shotgun (WGS) entry which is preliminary data.</text>
</comment>
<dbReference type="EMBL" id="JAJBZT010000003">
    <property type="protein sequence ID" value="MCB6183180.1"/>
    <property type="molecule type" value="Genomic_DNA"/>
</dbReference>
<evidence type="ECO:0000256" key="5">
    <source>
        <dbReference type="ARBA" id="ARBA00022989"/>
    </source>
</evidence>
<keyword evidence="6 7" id="KW-0472">Membrane</keyword>
<keyword evidence="4 7" id="KW-0812">Transmembrane</keyword>
<gene>
    <name evidence="8" type="ORF">LIN78_06450</name>
</gene>
<evidence type="ECO:0000313" key="8">
    <source>
        <dbReference type="EMBL" id="MCB6183180.1"/>
    </source>
</evidence>
<keyword evidence="5 7" id="KW-1133">Transmembrane helix</keyword>
<evidence type="ECO:0000313" key="9">
    <source>
        <dbReference type="Proteomes" id="UP001165395"/>
    </source>
</evidence>
<evidence type="ECO:0000256" key="3">
    <source>
        <dbReference type="ARBA" id="ARBA00022475"/>
    </source>
</evidence>
<feature type="transmembrane region" description="Helical" evidence="7">
    <location>
        <begin position="6"/>
        <end position="27"/>
    </location>
</feature>
<evidence type="ECO:0000256" key="7">
    <source>
        <dbReference type="SAM" id="Phobius"/>
    </source>
</evidence>
<evidence type="ECO:0000256" key="1">
    <source>
        <dbReference type="ARBA" id="ARBA00004651"/>
    </source>
</evidence>
<evidence type="ECO:0000256" key="4">
    <source>
        <dbReference type="ARBA" id="ARBA00022692"/>
    </source>
</evidence>
<dbReference type="Pfam" id="PF03994">
    <property type="entry name" value="DUF350"/>
    <property type="match status" value="1"/>
</dbReference>
<dbReference type="PANTHER" id="PTHR40043:SF1">
    <property type="entry name" value="UPF0719 INNER MEMBRANE PROTEIN YJFL"/>
    <property type="match status" value="1"/>
</dbReference>
<comment type="subcellular location">
    <subcellularLocation>
        <location evidence="1">Cell membrane</location>
        <topology evidence="1">Multi-pass membrane protein</topology>
    </subcellularLocation>
</comment>
<evidence type="ECO:0000256" key="2">
    <source>
        <dbReference type="ARBA" id="ARBA00005779"/>
    </source>
</evidence>
<accession>A0ABS8D4Q7</accession>
<organism evidence="8 9">
    <name type="scientific">Leeia speluncae</name>
    <dbReference type="NCBI Taxonomy" id="2884804"/>
    <lineage>
        <taxon>Bacteria</taxon>
        <taxon>Pseudomonadati</taxon>
        <taxon>Pseudomonadota</taxon>
        <taxon>Betaproteobacteria</taxon>
        <taxon>Neisseriales</taxon>
        <taxon>Leeiaceae</taxon>
        <taxon>Leeia</taxon>
    </lineage>
</organism>
<sequence>MHLPGISSYLVFLLSGFGLLLAFMLIYTKTTVINEFQLIKEGNIAAALSLAGAVLGFSLTLASSALHSNGIVPYLLWASVAMVIQLLTYLLVSRCFPTLNTELANNNAAMGLLVGTISLTTGIINAACLS</sequence>
<feature type="transmembrane region" description="Helical" evidence="7">
    <location>
        <begin position="74"/>
        <end position="96"/>
    </location>
</feature>
<keyword evidence="3" id="KW-1003">Cell membrane</keyword>
<reference evidence="8" key="1">
    <citation type="submission" date="2021-10" db="EMBL/GenBank/DDBJ databases">
        <title>The complete genome sequence of Leeia sp. TBRC 13508.</title>
        <authorList>
            <person name="Charoenyingcharoen P."/>
            <person name="Yukphan P."/>
        </authorList>
    </citation>
    <scope>NUCLEOTIDE SEQUENCE</scope>
    <source>
        <strain evidence="8">TBRC 13508</strain>
    </source>
</reference>
<feature type="transmembrane region" description="Helical" evidence="7">
    <location>
        <begin position="47"/>
        <end position="68"/>
    </location>
</feature>
<keyword evidence="9" id="KW-1185">Reference proteome</keyword>
<evidence type="ECO:0000256" key="6">
    <source>
        <dbReference type="ARBA" id="ARBA00023136"/>
    </source>
</evidence>
<protein>
    <submittedName>
        <fullName evidence="8">DUF350 domain-containing protein</fullName>
    </submittedName>
</protein>
<comment type="similarity">
    <text evidence="2">Belongs to the UPF0719 family.</text>
</comment>
<dbReference type="Proteomes" id="UP001165395">
    <property type="component" value="Unassembled WGS sequence"/>
</dbReference>
<name>A0ABS8D4Q7_9NEIS</name>
<feature type="transmembrane region" description="Helical" evidence="7">
    <location>
        <begin position="108"/>
        <end position="127"/>
    </location>
</feature>
<dbReference type="RefSeq" id="WP_227179708.1">
    <property type="nucleotide sequence ID" value="NZ_JAJBZT010000003.1"/>
</dbReference>
<proteinExistence type="inferred from homology"/>
<dbReference type="InterPro" id="IPR007140">
    <property type="entry name" value="DUF350"/>
</dbReference>
<dbReference type="PANTHER" id="PTHR40043">
    <property type="entry name" value="UPF0719 INNER MEMBRANE PROTEIN YJFL"/>
    <property type="match status" value="1"/>
</dbReference>